<protein>
    <recommendedName>
        <fullName evidence="3">TNFR-Cys domain-containing protein</fullName>
    </recommendedName>
</protein>
<reference evidence="4 5" key="1">
    <citation type="submission" date="2019-04" db="EMBL/GenBank/DDBJ databases">
        <authorList>
            <consortium name="Wellcome Sanger Institute Data Sharing"/>
        </authorList>
    </citation>
    <scope>NUCLEOTIDE SEQUENCE [LARGE SCALE GENOMIC DNA]</scope>
</reference>
<reference evidence="4" key="3">
    <citation type="submission" date="2025-09" db="UniProtKB">
        <authorList>
            <consortium name="Ensembl"/>
        </authorList>
    </citation>
    <scope>IDENTIFICATION</scope>
</reference>
<evidence type="ECO:0000313" key="5">
    <source>
        <dbReference type="Proteomes" id="UP000694397"/>
    </source>
</evidence>
<evidence type="ECO:0000313" key="4">
    <source>
        <dbReference type="Ensembl" id="ENSSFOP00015063620.1"/>
    </source>
</evidence>
<dbReference type="PANTHER" id="PTHR46838:SF1">
    <property type="entry name" value="TUMOR NECROSIS FACTOR RECEPTOR SUPERFAMILY MEMBER 14"/>
    <property type="match status" value="1"/>
</dbReference>
<dbReference type="PANTHER" id="PTHR46838">
    <property type="entry name" value="TUMOR NECROSIS FACTOR RECEPTOR SUPERFAMILY MEMBER 14"/>
    <property type="match status" value="1"/>
</dbReference>
<dbReference type="Proteomes" id="UP000694397">
    <property type="component" value="Chromosome 2"/>
</dbReference>
<dbReference type="GeneTree" id="ENSGT00950000183126"/>
<dbReference type="Gene3D" id="2.10.50.10">
    <property type="entry name" value="Tumor Necrosis Factor Receptor, subunit A, domain 2"/>
    <property type="match status" value="3"/>
</dbReference>
<feature type="disulfide bond" evidence="1">
    <location>
        <begin position="75"/>
        <end position="93"/>
    </location>
</feature>
<name>A0A8C9VQW0_SCLFO</name>
<dbReference type="GO" id="GO:0050829">
    <property type="term" value="P:defense response to Gram-negative bacterium"/>
    <property type="evidence" value="ECO:0007669"/>
    <property type="project" value="TreeGrafter"/>
</dbReference>
<keyword evidence="5" id="KW-1185">Reference proteome</keyword>
<accession>A0A8C9VQW0</accession>
<dbReference type="PROSITE" id="PS50050">
    <property type="entry name" value="TNFR_NGFR_2"/>
    <property type="match status" value="1"/>
</dbReference>
<keyword evidence="1" id="KW-1015">Disulfide bond</keyword>
<dbReference type="AlphaFoldDB" id="A0A8C9VQW0"/>
<dbReference type="SMART" id="SM00208">
    <property type="entry name" value="TNFR"/>
    <property type="match status" value="3"/>
</dbReference>
<dbReference type="GO" id="GO:0002720">
    <property type="term" value="P:positive regulation of cytokine production involved in immune response"/>
    <property type="evidence" value="ECO:0007669"/>
    <property type="project" value="TreeGrafter"/>
</dbReference>
<comment type="caution">
    <text evidence="1">Lacks conserved residue(s) required for the propagation of feature annotation.</text>
</comment>
<dbReference type="FunFam" id="2.10.50.10:FF:000007">
    <property type="entry name" value="TNF receptor superfamily member 14"/>
    <property type="match status" value="1"/>
</dbReference>
<feature type="compositionally biased region" description="Polar residues" evidence="2">
    <location>
        <begin position="10"/>
        <end position="27"/>
    </location>
</feature>
<feature type="domain" description="TNFR-Cys" evidence="3">
    <location>
        <begin position="59"/>
        <end position="93"/>
    </location>
</feature>
<feature type="repeat" description="TNFR-Cys" evidence="1">
    <location>
        <begin position="59"/>
        <end position="93"/>
    </location>
</feature>
<sequence length="194" mass="21019">MFLDCGRKPVQTQGEHANSTPTEQGSNPHPLLPPRPCEAAVLLKFLISFFIITYDLCSGCDRAEYEIKGECCPMCPPGTRVYKHCTRNSSTSCVPCIGPTFTDKPNGLIHCFPCTVCDKGEISSTSDTVCGALEGNYCIDPYEGGCRAAQKHTTCKPGYFIKHPGTDSTDAVCEKCPENSYSVESSTSCTPHTQ</sequence>
<dbReference type="InterPro" id="IPR001368">
    <property type="entry name" value="TNFR/NGFR_Cys_rich_reg"/>
</dbReference>
<evidence type="ECO:0000256" key="1">
    <source>
        <dbReference type="PROSITE-ProRule" id="PRU00206"/>
    </source>
</evidence>
<dbReference type="Ensembl" id="ENSSFOT00015081022.1">
    <property type="protein sequence ID" value="ENSSFOP00015063620.1"/>
    <property type="gene ID" value="ENSSFOG00015028608.1"/>
</dbReference>
<dbReference type="GO" id="GO:0046642">
    <property type="term" value="P:negative regulation of alpha-beta T cell proliferation"/>
    <property type="evidence" value="ECO:0007669"/>
    <property type="project" value="TreeGrafter"/>
</dbReference>
<proteinExistence type="predicted"/>
<dbReference type="GO" id="GO:2000406">
    <property type="term" value="P:positive regulation of T cell migration"/>
    <property type="evidence" value="ECO:0007669"/>
    <property type="project" value="TreeGrafter"/>
</dbReference>
<evidence type="ECO:0000259" key="3">
    <source>
        <dbReference type="PROSITE" id="PS50050"/>
    </source>
</evidence>
<feature type="region of interest" description="Disordered" evidence="2">
    <location>
        <begin position="1"/>
        <end position="29"/>
    </location>
</feature>
<feature type="disulfide bond" evidence="1">
    <location>
        <begin position="72"/>
        <end position="85"/>
    </location>
</feature>
<reference evidence="4" key="2">
    <citation type="submission" date="2025-08" db="UniProtKB">
        <authorList>
            <consortium name="Ensembl"/>
        </authorList>
    </citation>
    <scope>IDENTIFICATION</scope>
</reference>
<dbReference type="SUPFAM" id="SSF57586">
    <property type="entry name" value="TNF receptor-like"/>
    <property type="match status" value="2"/>
</dbReference>
<evidence type="ECO:0000256" key="2">
    <source>
        <dbReference type="SAM" id="MobiDB-lite"/>
    </source>
</evidence>
<organism evidence="4 5">
    <name type="scientific">Scleropages formosus</name>
    <name type="common">Asian bonytongue</name>
    <name type="synonym">Osteoglossum formosum</name>
    <dbReference type="NCBI Taxonomy" id="113540"/>
    <lineage>
        <taxon>Eukaryota</taxon>
        <taxon>Metazoa</taxon>
        <taxon>Chordata</taxon>
        <taxon>Craniata</taxon>
        <taxon>Vertebrata</taxon>
        <taxon>Euteleostomi</taxon>
        <taxon>Actinopterygii</taxon>
        <taxon>Neopterygii</taxon>
        <taxon>Teleostei</taxon>
        <taxon>Osteoglossocephala</taxon>
        <taxon>Osteoglossomorpha</taxon>
        <taxon>Osteoglossiformes</taxon>
        <taxon>Osteoglossidae</taxon>
        <taxon>Scleropages</taxon>
    </lineage>
</organism>
<dbReference type="OrthoDB" id="10031141at2759"/>
<dbReference type="GO" id="GO:0050830">
    <property type="term" value="P:defense response to Gram-positive bacterium"/>
    <property type="evidence" value="ECO:0007669"/>
    <property type="project" value="TreeGrafter"/>
</dbReference>
<dbReference type="GO" id="GO:0009897">
    <property type="term" value="C:external side of plasma membrane"/>
    <property type="evidence" value="ECO:0007669"/>
    <property type="project" value="TreeGrafter"/>
</dbReference>
<dbReference type="PROSITE" id="PS00652">
    <property type="entry name" value="TNFR_NGFR_1"/>
    <property type="match status" value="1"/>
</dbReference>
<dbReference type="Pfam" id="PF00020">
    <property type="entry name" value="TNFR_c6"/>
    <property type="match status" value="1"/>
</dbReference>